<gene>
    <name evidence="2" type="ordered locus">RHOM_16935</name>
</gene>
<feature type="compositionally biased region" description="Basic and acidic residues" evidence="1">
    <location>
        <begin position="1"/>
        <end position="26"/>
    </location>
</feature>
<dbReference type="HOGENOM" id="CLU_3295860_0_0_9"/>
<organism evidence="2 3">
    <name type="scientific">Roseburia hominis (strain DSM 16839 / JCM 17582 / NCIMB 14029 / A2-183)</name>
    <dbReference type="NCBI Taxonomy" id="585394"/>
    <lineage>
        <taxon>Bacteria</taxon>
        <taxon>Bacillati</taxon>
        <taxon>Bacillota</taxon>
        <taxon>Clostridia</taxon>
        <taxon>Lachnospirales</taxon>
        <taxon>Lachnospiraceae</taxon>
        <taxon>Roseburia</taxon>
    </lineage>
</organism>
<proteinExistence type="predicted"/>
<evidence type="ECO:0000256" key="1">
    <source>
        <dbReference type="SAM" id="MobiDB-lite"/>
    </source>
</evidence>
<name>G2T625_ROSHA</name>
<evidence type="ECO:0000313" key="3">
    <source>
        <dbReference type="Proteomes" id="UP000008178"/>
    </source>
</evidence>
<feature type="region of interest" description="Disordered" evidence="1">
    <location>
        <begin position="1"/>
        <end position="40"/>
    </location>
</feature>
<sequence>MRYEDDIPTKKETESESSRFQKQNEHSRRKKSIGCKKIKR</sequence>
<evidence type="ECO:0000313" key="2">
    <source>
        <dbReference type="EMBL" id="AEN98491.1"/>
    </source>
</evidence>
<dbReference type="Proteomes" id="UP000008178">
    <property type="component" value="Chromosome"/>
</dbReference>
<dbReference type="EMBL" id="CP003040">
    <property type="protein sequence ID" value="AEN98491.1"/>
    <property type="molecule type" value="Genomic_DNA"/>
</dbReference>
<dbReference type="KEGG" id="rho:RHOM_16935"/>
<dbReference type="STRING" id="585394.RHOM_16935"/>
<accession>G2T625</accession>
<keyword evidence="3" id="KW-1185">Reference proteome</keyword>
<dbReference type="AlphaFoldDB" id="G2T625"/>
<reference evidence="2 3" key="1">
    <citation type="journal article" date="2015" name="Genome Announc.">
        <title>Complete genome sequence of the human gut symbiont Roseburia hominis.</title>
        <authorList>
            <person name="Travis A.J."/>
            <person name="Kelly D."/>
            <person name="Flint H.J."/>
            <person name="Aminov R.I."/>
        </authorList>
    </citation>
    <scope>NUCLEOTIDE SEQUENCE [LARGE SCALE GENOMIC DNA]</scope>
    <source>
        <strain evidence="3">DSM 16839 / JCM 17582 / NCIMB 14029 / A2-183</strain>
    </source>
</reference>
<protein>
    <submittedName>
        <fullName evidence="2">Uncharacterized protein</fullName>
    </submittedName>
</protein>
<feature type="compositionally biased region" description="Basic residues" evidence="1">
    <location>
        <begin position="27"/>
        <end position="40"/>
    </location>
</feature>